<reference evidence="2" key="1">
    <citation type="submission" date="2022-09" db="EMBL/GenBank/DDBJ databases">
        <title>Diverse halophilic archaea isolated from saline environments.</title>
        <authorList>
            <person name="Cui H.-L."/>
        </authorList>
    </citation>
    <scope>NUCLEOTIDE SEQUENCE</scope>
    <source>
        <strain evidence="2">ZS-35-S2</strain>
    </source>
</reference>
<dbReference type="RefSeq" id="WP_260643700.1">
    <property type="nucleotide sequence ID" value="NZ_CP104003.1"/>
</dbReference>
<keyword evidence="3" id="KW-1185">Reference proteome</keyword>
<evidence type="ECO:0000313" key="2">
    <source>
        <dbReference type="EMBL" id="UWM56586.1"/>
    </source>
</evidence>
<name>A0A9E7R629_9EURY</name>
<sequence>MSTTERGADGQSEGLYAEFPRYDITCVVDDADRPNEVTFFPEDDLERMYTQWISIDAAHAVPLEETL</sequence>
<dbReference type="Pfam" id="PF24351">
    <property type="entry name" value="DUF7511"/>
    <property type="match status" value="1"/>
</dbReference>
<feature type="domain" description="DUF7511" evidence="1">
    <location>
        <begin position="27"/>
        <end position="65"/>
    </location>
</feature>
<organism evidence="2 3">
    <name type="scientific">Salinirubellus salinus</name>
    <dbReference type="NCBI Taxonomy" id="1364945"/>
    <lineage>
        <taxon>Archaea</taxon>
        <taxon>Methanobacteriati</taxon>
        <taxon>Methanobacteriota</taxon>
        <taxon>Stenosarchaea group</taxon>
        <taxon>Halobacteria</taxon>
        <taxon>Halobacteriales</taxon>
        <taxon>Natronomonadaceae</taxon>
        <taxon>Salinirubellus</taxon>
    </lineage>
</organism>
<gene>
    <name evidence="2" type="ORF">N0B31_09890</name>
</gene>
<dbReference type="InterPro" id="IPR055933">
    <property type="entry name" value="DUF7511"/>
</dbReference>
<accession>A0A9E7R629</accession>
<dbReference type="KEGG" id="ssai:N0B31_09890"/>
<protein>
    <recommendedName>
        <fullName evidence="1">DUF7511 domain-containing protein</fullName>
    </recommendedName>
</protein>
<dbReference type="EMBL" id="CP104003">
    <property type="protein sequence ID" value="UWM56586.1"/>
    <property type="molecule type" value="Genomic_DNA"/>
</dbReference>
<proteinExistence type="predicted"/>
<evidence type="ECO:0000259" key="1">
    <source>
        <dbReference type="Pfam" id="PF24351"/>
    </source>
</evidence>
<dbReference type="GeneID" id="74942734"/>
<dbReference type="Proteomes" id="UP001057580">
    <property type="component" value="Chromosome"/>
</dbReference>
<dbReference type="AlphaFoldDB" id="A0A9E7R629"/>
<evidence type="ECO:0000313" key="3">
    <source>
        <dbReference type="Proteomes" id="UP001057580"/>
    </source>
</evidence>